<dbReference type="Proteomes" id="UP001154078">
    <property type="component" value="Chromosome 9"/>
</dbReference>
<evidence type="ECO:0000313" key="1">
    <source>
        <dbReference type="EMBL" id="CAH0564234.1"/>
    </source>
</evidence>
<name>A0A9P0BJ15_BRAAE</name>
<accession>A0A9P0BJ15</accession>
<proteinExistence type="predicted"/>
<gene>
    <name evidence="1" type="ORF">MELIAE_LOCUS12837</name>
</gene>
<dbReference type="AlphaFoldDB" id="A0A9P0BJ15"/>
<reference evidence="1" key="1">
    <citation type="submission" date="2021-12" db="EMBL/GenBank/DDBJ databases">
        <authorList>
            <person name="King R."/>
        </authorList>
    </citation>
    <scope>NUCLEOTIDE SEQUENCE</scope>
</reference>
<protein>
    <submittedName>
        <fullName evidence="1">Uncharacterized protein</fullName>
    </submittedName>
</protein>
<sequence length="128" mass="14763">MENQKLKTIITSNIMGTNLLLNIPVALSEDEDDSSTSEDEQLMAVMIIRKRKYKKPVRIQQYVEQVVPSYTAQQFQQHFRITIDAYEHLLNVMGPQMSRQGEAGRPNINVEKQLLAVIWLLATPDSYR</sequence>
<dbReference type="OrthoDB" id="6603336at2759"/>
<organism evidence="1 2">
    <name type="scientific">Brassicogethes aeneus</name>
    <name type="common">Rape pollen beetle</name>
    <name type="synonym">Meligethes aeneus</name>
    <dbReference type="NCBI Taxonomy" id="1431903"/>
    <lineage>
        <taxon>Eukaryota</taxon>
        <taxon>Metazoa</taxon>
        <taxon>Ecdysozoa</taxon>
        <taxon>Arthropoda</taxon>
        <taxon>Hexapoda</taxon>
        <taxon>Insecta</taxon>
        <taxon>Pterygota</taxon>
        <taxon>Neoptera</taxon>
        <taxon>Endopterygota</taxon>
        <taxon>Coleoptera</taxon>
        <taxon>Polyphaga</taxon>
        <taxon>Cucujiformia</taxon>
        <taxon>Nitidulidae</taxon>
        <taxon>Meligethinae</taxon>
        <taxon>Brassicogethes</taxon>
    </lineage>
</organism>
<dbReference type="EMBL" id="OV121140">
    <property type="protein sequence ID" value="CAH0564234.1"/>
    <property type="molecule type" value="Genomic_DNA"/>
</dbReference>
<keyword evidence="2" id="KW-1185">Reference proteome</keyword>
<evidence type="ECO:0000313" key="2">
    <source>
        <dbReference type="Proteomes" id="UP001154078"/>
    </source>
</evidence>